<evidence type="ECO:0000256" key="1">
    <source>
        <dbReference type="SAM" id="Phobius"/>
    </source>
</evidence>
<evidence type="ECO:0000256" key="2">
    <source>
        <dbReference type="SAM" id="SignalP"/>
    </source>
</evidence>
<organism evidence="3 4">
    <name type="scientific">Metabacillus rhizosphaerae</name>
    <dbReference type="NCBI Taxonomy" id="3117747"/>
    <lineage>
        <taxon>Bacteria</taxon>
        <taxon>Bacillati</taxon>
        <taxon>Bacillota</taxon>
        <taxon>Bacilli</taxon>
        <taxon>Bacillales</taxon>
        <taxon>Bacillaceae</taxon>
        <taxon>Metabacillus</taxon>
    </lineage>
</organism>
<gene>
    <name evidence="3" type="ORF">WCV66_21725</name>
</gene>
<feature type="chain" id="PRO_5047353592" evidence="2">
    <location>
        <begin position="22"/>
        <end position="320"/>
    </location>
</feature>
<feature type="transmembrane region" description="Helical" evidence="1">
    <location>
        <begin position="290"/>
        <end position="310"/>
    </location>
</feature>
<proteinExistence type="predicted"/>
<feature type="signal peptide" evidence="2">
    <location>
        <begin position="1"/>
        <end position="21"/>
    </location>
</feature>
<dbReference type="RefSeq" id="WP_338786807.1">
    <property type="nucleotide sequence ID" value="NZ_CP147403.1"/>
</dbReference>
<keyword evidence="2" id="KW-0732">Signal</keyword>
<reference evidence="3 4" key="1">
    <citation type="submission" date="2024-02" db="EMBL/GenBank/DDBJ databases">
        <title>Seven novel Bacillus-like species.</title>
        <authorList>
            <person name="Liu G."/>
        </authorList>
    </citation>
    <scope>NUCLEOTIDE SEQUENCE [LARGE SCALE GENOMIC DNA]</scope>
    <source>
        <strain evidence="3 4">FJAT-53654</strain>
    </source>
</reference>
<dbReference type="InterPro" id="IPR030832">
    <property type="entry name" value="Acidic_LPXTA"/>
</dbReference>
<dbReference type="EMBL" id="CP147403">
    <property type="protein sequence ID" value="WXB87810.1"/>
    <property type="molecule type" value="Genomic_DNA"/>
</dbReference>
<dbReference type="Proteomes" id="UP001368328">
    <property type="component" value="Chromosome"/>
</dbReference>
<sequence length="320" mass="36676">MKKGLILSFLFIFIVQQTAFAALPQDQVDQILSELGWTNHDLTEYLDYYELSIDDFETIEDLKSMLGTPITDENLADLLIQHEITRSELDILLAEFDESVEDYLFIEDLDIALIFYLGHDEEMAELEEFMALIGLTDAEVDSLFTHFMELDETLLEQQMEDIITRLNPFLMLENTTELTVVQQDELVAVLKDMMTILQLEPRFFLVDKNGVETAASFKELMGMEELYGNELLIQFYSTYGELLLDMQLSEEMLSSEFLIQSGIEFAQVGDLAGELTSLFHNRLPDTASSLWVNMIVGLVIVGFGLIGYLYSKRLQQELND</sequence>
<protein>
    <submittedName>
        <fullName evidence="3">Processed acidic surface protein</fullName>
    </submittedName>
</protein>
<name>A0ABZ2MRI1_9BACI</name>
<accession>A0ABZ2MRI1</accession>
<keyword evidence="4" id="KW-1185">Reference proteome</keyword>
<keyword evidence="1" id="KW-1133">Transmembrane helix</keyword>
<evidence type="ECO:0000313" key="3">
    <source>
        <dbReference type="EMBL" id="WXB87810.1"/>
    </source>
</evidence>
<dbReference type="NCBIfam" id="TIGR04383">
    <property type="entry name" value="acidic_w_LPXTA"/>
    <property type="match status" value="1"/>
</dbReference>
<evidence type="ECO:0000313" key="4">
    <source>
        <dbReference type="Proteomes" id="UP001368328"/>
    </source>
</evidence>
<keyword evidence="1" id="KW-0472">Membrane</keyword>
<keyword evidence="1" id="KW-0812">Transmembrane</keyword>